<dbReference type="GO" id="GO:0005840">
    <property type="term" value="C:ribosome"/>
    <property type="evidence" value="ECO:0007669"/>
    <property type="project" value="UniProtKB-KW"/>
</dbReference>
<dbReference type="NCBIfam" id="TIGR00029">
    <property type="entry name" value="S20"/>
    <property type="match status" value="1"/>
</dbReference>
<keyword evidence="2 6" id="KW-0694">RNA-binding</keyword>
<comment type="function">
    <text evidence="6">Binds directly to 16S ribosomal RNA.</text>
</comment>
<evidence type="ECO:0000256" key="1">
    <source>
        <dbReference type="ARBA" id="ARBA00022730"/>
    </source>
</evidence>
<dbReference type="SUPFAM" id="SSF46992">
    <property type="entry name" value="Ribosomal protein S20"/>
    <property type="match status" value="1"/>
</dbReference>
<feature type="region of interest" description="Disordered" evidence="7">
    <location>
        <begin position="61"/>
        <end position="87"/>
    </location>
</feature>
<dbReference type="GO" id="GO:0006412">
    <property type="term" value="P:translation"/>
    <property type="evidence" value="ECO:0007669"/>
    <property type="project" value="UniProtKB-UniRule"/>
</dbReference>
<evidence type="ECO:0000256" key="6">
    <source>
        <dbReference type="HAMAP-Rule" id="MF_00500"/>
    </source>
</evidence>
<dbReference type="HAMAP" id="MF_00500">
    <property type="entry name" value="Ribosomal_bS20"/>
    <property type="match status" value="1"/>
</dbReference>
<comment type="caution">
    <text evidence="8">The sequence shown here is derived from an EMBL/GenBank/DDBJ whole genome shotgun (WGS) entry which is preliminary data.</text>
</comment>
<dbReference type="InterPro" id="IPR002583">
    <property type="entry name" value="Ribosomal_bS20"/>
</dbReference>
<evidence type="ECO:0000256" key="3">
    <source>
        <dbReference type="ARBA" id="ARBA00022980"/>
    </source>
</evidence>
<feature type="region of interest" description="Disordered" evidence="7">
    <location>
        <begin position="1"/>
        <end position="22"/>
    </location>
</feature>
<dbReference type="AlphaFoldDB" id="A0A1F5SVM5"/>
<dbReference type="GO" id="GO:0019843">
    <property type="term" value="F:rRNA binding"/>
    <property type="evidence" value="ECO:0007669"/>
    <property type="project" value="UniProtKB-UniRule"/>
</dbReference>
<accession>A0A1F5SVM5</accession>
<dbReference type="Gene3D" id="1.20.58.110">
    <property type="entry name" value="Ribosomal protein S20"/>
    <property type="match status" value="1"/>
</dbReference>
<dbReference type="Pfam" id="PF01649">
    <property type="entry name" value="Ribosomal_S20p"/>
    <property type="match status" value="1"/>
</dbReference>
<dbReference type="InterPro" id="IPR036510">
    <property type="entry name" value="Ribosomal_bS20_sf"/>
</dbReference>
<organism evidence="8 9">
    <name type="scientific">Candidatus Falkowbacteria bacterium RIFCSPLOWO2_12_FULL_45_13</name>
    <dbReference type="NCBI Taxonomy" id="1797991"/>
    <lineage>
        <taxon>Bacteria</taxon>
        <taxon>Candidatus Falkowiibacteriota</taxon>
    </lineage>
</organism>
<evidence type="ECO:0000313" key="8">
    <source>
        <dbReference type="EMBL" id="OGF30750.1"/>
    </source>
</evidence>
<protein>
    <recommendedName>
        <fullName evidence="5 6">Small ribosomal subunit protein bS20</fullName>
    </recommendedName>
</protein>
<dbReference type="Proteomes" id="UP000176915">
    <property type="component" value="Unassembled WGS sequence"/>
</dbReference>
<reference evidence="8 9" key="1">
    <citation type="journal article" date="2016" name="Nat. Commun.">
        <title>Thousands of microbial genomes shed light on interconnected biogeochemical processes in an aquifer system.</title>
        <authorList>
            <person name="Anantharaman K."/>
            <person name="Brown C.T."/>
            <person name="Hug L.A."/>
            <person name="Sharon I."/>
            <person name="Castelle C.J."/>
            <person name="Probst A.J."/>
            <person name="Thomas B.C."/>
            <person name="Singh A."/>
            <person name="Wilkins M.J."/>
            <person name="Karaoz U."/>
            <person name="Brodie E.L."/>
            <person name="Williams K.H."/>
            <person name="Hubbard S.S."/>
            <person name="Banfield J.F."/>
        </authorList>
    </citation>
    <scope>NUCLEOTIDE SEQUENCE [LARGE SCALE GENOMIC DNA]</scope>
</reference>
<gene>
    <name evidence="6" type="primary">rpsT</name>
    <name evidence="8" type="ORF">A3H09_03345</name>
</gene>
<dbReference type="EMBL" id="MFFY01000038">
    <property type="protein sequence ID" value="OGF30750.1"/>
    <property type="molecule type" value="Genomic_DNA"/>
</dbReference>
<feature type="compositionally biased region" description="Basic residues" evidence="7">
    <location>
        <begin position="65"/>
        <end position="80"/>
    </location>
</feature>
<dbReference type="GO" id="GO:1990904">
    <property type="term" value="C:ribonucleoprotein complex"/>
    <property type="evidence" value="ECO:0007669"/>
    <property type="project" value="UniProtKB-KW"/>
</dbReference>
<sequence>MPNAPAAKKALRQSAKNRERNLKIENRLKDLIKKSHRLIAAKDAAAKEFVTKTLTALDKAAQKGVIKRNTRDRKKSRLHQHLNQAFK</sequence>
<evidence type="ECO:0000313" key="9">
    <source>
        <dbReference type="Proteomes" id="UP000176915"/>
    </source>
</evidence>
<keyword evidence="4 6" id="KW-0687">Ribonucleoprotein</keyword>
<name>A0A1F5SVM5_9BACT</name>
<evidence type="ECO:0000256" key="4">
    <source>
        <dbReference type="ARBA" id="ARBA00023274"/>
    </source>
</evidence>
<evidence type="ECO:0000256" key="2">
    <source>
        <dbReference type="ARBA" id="ARBA00022884"/>
    </source>
</evidence>
<evidence type="ECO:0000256" key="5">
    <source>
        <dbReference type="ARBA" id="ARBA00035136"/>
    </source>
</evidence>
<evidence type="ECO:0000256" key="7">
    <source>
        <dbReference type="SAM" id="MobiDB-lite"/>
    </source>
</evidence>
<dbReference type="GO" id="GO:0003735">
    <property type="term" value="F:structural constituent of ribosome"/>
    <property type="evidence" value="ECO:0007669"/>
    <property type="project" value="InterPro"/>
</dbReference>
<keyword evidence="3 6" id="KW-0689">Ribosomal protein</keyword>
<proteinExistence type="inferred from homology"/>
<keyword evidence="1 6" id="KW-0699">rRNA-binding</keyword>
<comment type="similarity">
    <text evidence="6">Belongs to the bacterial ribosomal protein bS20 family.</text>
</comment>